<reference evidence="4 5" key="1">
    <citation type="submission" date="2018-12" db="EMBL/GenBank/DDBJ databases">
        <title>Bacillus ochoae sp. nov., Paenibacillus whitsoniae sp. nov., Paenibacillus spiritus sp. nov. Isolated from the Mars Exploration Rover during spacecraft assembly.</title>
        <authorList>
            <person name="Seuylemezian A."/>
            <person name="Vaishampayan P."/>
        </authorList>
    </citation>
    <scope>NUCLEOTIDE SEQUENCE [LARGE SCALE GENOMIC DNA]</scope>
    <source>
        <strain evidence="4 5">MER 54</strain>
    </source>
</reference>
<feature type="compositionally biased region" description="Low complexity" evidence="1">
    <location>
        <begin position="162"/>
        <end position="174"/>
    </location>
</feature>
<feature type="chain" id="PRO_5018763214" description="SLH domain-containing protein" evidence="2">
    <location>
        <begin position="26"/>
        <end position="576"/>
    </location>
</feature>
<evidence type="ECO:0000313" key="5">
    <source>
        <dbReference type="Proteomes" id="UP000276128"/>
    </source>
</evidence>
<comment type="caution">
    <text evidence="4">The sequence shown here is derived from an EMBL/GenBank/DDBJ whole genome shotgun (WGS) entry which is preliminary data.</text>
</comment>
<sequence length="576" mass="60569">MKRFLQWLGMTSLLLISLVPFSAAAQEGSNFQLVPSTASVKAGESVTFTVAGKSLADVYGAEFEFFYDPAKLKYTGVRGLGTDEFVMAPTLDGNKIELVYTRTKPVAGLTGDRNLFTVTFQSVGTGAAAVSITPTTVLNSQSQLMSGISGGSANVSITSGDSTSTSLPNGGSTSTPPPSNPATPSTPPAPVPGVVSVEATLSGKGVVNIDVDSKVLLAAAVSSLNKTVLIQLGNTAGTKALSVTLPAGAWNQAGAATGKVKSITFETGIANVSIDTKLIEKSPAVGLNSKLQLTVAKVEPTTLPADIRQTTGSQTVYDFSLSLDGQKITKFNGEIKVELPYTLAPGEKPNQVVIYYLADDGTLEVVKNGRYNASTGMVEFKPKHFSKYTANYASIAFRDMDGAVWAKEAVLGLAAREVIQGRSEGSFVPGGDVTRAEFVQMLAQLFDLQNTAKSAPFTDVTTGTWYYGAIASAQQAGLVQGKADGSFGVNDRITREDMAVLIYRAWQLLGAGTLNSGAGITVFQDQKLTSDYAKEAVAALQYEGLMNGVTEGFFDPKGASTRAQAAMVLYRLYQRM</sequence>
<keyword evidence="5" id="KW-1185">Reference proteome</keyword>
<evidence type="ECO:0000256" key="2">
    <source>
        <dbReference type="SAM" id="SignalP"/>
    </source>
</evidence>
<accession>A0A3S0CWE1</accession>
<feature type="region of interest" description="Disordered" evidence="1">
    <location>
        <begin position="155"/>
        <end position="191"/>
    </location>
</feature>
<dbReference type="Gene3D" id="2.60.40.680">
    <property type="match status" value="1"/>
</dbReference>
<feature type="domain" description="SLH" evidence="3">
    <location>
        <begin position="520"/>
        <end position="576"/>
    </location>
</feature>
<dbReference type="InterPro" id="IPR051465">
    <property type="entry name" value="Cell_Envelope_Struct_Comp"/>
</dbReference>
<feature type="signal peptide" evidence="2">
    <location>
        <begin position="1"/>
        <end position="25"/>
    </location>
</feature>
<dbReference type="InterPro" id="IPR001119">
    <property type="entry name" value="SLH_dom"/>
</dbReference>
<dbReference type="EMBL" id="RXHU01000022">
    <property type="protein sequence ID" value="RTE10281.1"/>
    <property type="molecule type" value="Genomic_DNA"/>
</dbReference>
<feature type="domain" description="SLH" evidence="3">
    <location>
        <begin position="453"/>
        <end position="516"/>
    </location>
</feature>
<name>A0A3S0CWE1_9BACL</name>
<dbReference type="CDD" id="cd08547">
    <property type="entry name" value="Type_II_cohesin"/>
    <property type="match status" value="1"/>
</dbReference>
<evidence type="ECO:0000259" key="3">
    <source>
        <dbReference type="PROSITE" id="PS51272"/>
    </source>
</evidence>
<dbReference type="PANTHER" id="PTHR43308">
    <property type="entry name" value="OUTER MEMBRANE PROTEIN ALPHA-RELATED"/>
    <property type="match status" value="1"/>
</dbReference>
<feature type="domain" description="SLH" evidence="3">
    <location>
        <begin position="393"/>
        <end position="452"/>
    </location>
</feature>
<dbReference type="AlphaFoldDB" id="A0A3S0CWE1"/>
<dbReference type="GO" id="GO:0030246">
    <property type="term" value="F:carbohydrate binding"/>
    <property type="evidence" value="ECO:0007669"/>
    <property type="project" value="InterPro"/>
</dbReference>
<dbReference type="SUPFAM" id="SSF49384">
    <property type="entry name" value="Carbohydrate-binding domain"/>
    <property type="match status" value="1"/>
</dbReference>
<evidence type="ECO:0000313" key="4">
    <source>
        <dbReference type="EMBL" id="RTE10281.1"/>
    </source>
</evidence>
<dbReference type="PROSITE" id="PS51272">
    <property type="entry name" value="SLH"/>
    <property type="match status" value="3"/>
</dbReference>
<dbReference type="GO" id="GO:0000272">
    <property type="term" value="P:polysaccharide catabolic process"/>
    <property type="evidence" value="ECO:0007669"/>
    <property type="project" value="InterPro"/>
</dbReference>
<keyword evidence="2" id="KW-0732">Signal</keyword>
<dbReference type="InterPro" id="IPR002102">
    <property type="entry name" value="Cohesin_dom"/>
</dbReference>
<protein>
    <recommendedName>
        <fullName evidence="3">SLH domain-containing protein</fullName>
    </recommendedName>
</protein>
<feature type="compositionally biased region" description="Pro residues" evidence="1">
    <location>
        <begin position="175"/>
        <end position="191"/>
    </location>
</feature>
<dbReference type="OrthoDB" id="2497113at2"/>
<dbReference type="Pfam" id="PF00963">
    <property type="entry name" value="Cohesin"/>
    <property type="match status" value="1"/>
</dbReference>
<dbReference type="Proteomes" id="UP000276128">
    <property type="component" value="Unassembled WGS sequence"/>
</dbReference>
<dbReference type="InterPro" id="IPR008965">
    <property type="entry name" value="CBM2/CBM3_carb-bd_dom_sf"/>
</dbReference>
<evidence type="ECO:0000256" key="1">
    <source>
        <dbReference type="SAM" id="MobiDB-lite"/>
    </source>
</evidence>
<gene>
    <name evidence="4" type="ORF">EJQ19_08975</name>
</gene>
<proteinExistence type="predicted"/>
<organism evidence="4 5">
    <name type="scientific">Paenibacillus whitsoniae</name>
    <dbReference type="NCBI Taxonomy" id="2496558"/>
    <lineage>
        <taxon>Bacteria</taxon>
        <taxon>Bacillati</taxon>
        <taxon>Bacillota</taxon>
        <taxon>Bacilli</taxon>
        <taxon>Bacillales</taxon>
        <taxon>Paenibacillaceae</taxon>
        <taxon>Paenibacillus</taxon>
    </lineage>
</organism>
<dbReference type="Pfam" id="PF00395">
    <property type="entry name" value="SLH"/>
    <property type="match status" value="3"/>
</dbReference>